<evidence type="ECO:0000256" key="7">
    <source>
        <dbReference type="ARBA" id="ARBA00022692"/>
    </source>
</evidence>
<dbReference type="InterPro" id="IPR036890">
    <property type="entry name" value="HATPase_C_sf"/>
</dbReference>
<evidence type="ECO:0000259" key="24">
    <source>
        <dbReference type="PROSITE" id="PS50885"/>
    </source>
</evidence>
<keyword evidence="12" id="KW-0902">Two-component regulatory system</keyword>
<accession>A0A235F3C8</accession>
<dbReference type="SUPFAM" id="SSF52172">
    <property type="entry name" value="CheY-like"/>
    <property type="match status" value="2"/>
</dbReference>
<dbReference type="FunFam" id="1.10.287.130:FF:000038">
    <property type="entry name" value="Sensory transduction histidine kinase"/>
    <property type="match status" value="1"/>
</dbReference>
<dbReference type="CDD" id="cd06225">
    <property type="entry name" value="HAMP"/>
    <property type="match status" value="1"/>
</dbReference>
<keyword evidence="5 18" id="KW-0597">Phosphoprotein</keyword>
<comment type="function">
    <text evidence="15">Member of the two-component regulatory system BvgS/BvgA. Phosphorylates BvgA via a four-step phosphorelay in response to environmental signals.</text>
</comment>
<reference evidence="26 27" key="1">
    <citation type="submission" date="2017-07" db="EMBL/GenBank/DDBJ databases">
        <title>Thauera sp. KNDSS-Mac4 genome sequence and assembly.</title>
        <authorList>
            <person name="Mayilraj S."/>
        </authorList>
    </citation>
    <scope>NUCLEOTIDE SEQUENCE [LARGE SCALE GENOMIC DNA]</scope>
    <source>
        <strain evidence="26 27">KNDSS-Mac4</strain>
    </source>
</reference>
<keyword evidence="9 26" id="KW-0418">Kinase</keyword>
<dbReference type="InterPro" id="IPR003660">
    <property type="entry name" value="HAMP_dom"/>
</dbReference>
<feature type="region of interest" description="Disordered" evidence="20">
    <location>
        <begin position="781"/>
        <end position="800"/>
    </location>
</feature>
<evidence type="ECO:0000256" key="3">
    <source>
        <dbReference type="ARBA" id="ARBA00012438"/>
    </source>
</evidence>
<dbReference type="GO" id="GO:0005886">
    <property type="term" value="C:plasma membrane"/>
    <property type="evidence" value="ECO:0007669"/>
    <property type="project" value="UniProtKB-SubCell"/>
</dbReference>
<organism evidence="26 27">
    <name type="scientific">Thauera propionica</name>
    <dbReference type="NCBI Taxonomy" id="2019431"/>
    <lineage>
        <taxon>Bacteria</taxon>
        <taxon>Pseudomonadati</taxon>
        <taxon>Pseudomonadota</taxon>
        <taxon>Betaproteobacteria</taxon>
        <taxon>Rhodocyclales</taxon>
        <taxon>Zoogloeaceae</taxon>
        <taxon>Thauera</taxon>
    </lineage>
</organism>
<evidence type="ECO:0000259" key="23">
    <source>
        <dbReference type="PROSITE" id="PS50110"/>
    </source>
</evidence>
<dbReference type="Gene3D" id="1.10.287.130">
    <property type="match status" value="1"/>
</dbReference>
<dbReference type="PANTHER" id="PTHR45339">
    <property type="entry name" value="HYBRID SIGNAL TRANSDUCTION HISTIDINE KINASE J"/>
    <property type="match status" value="1"/>
</dbReference>
<evidence type="ECO:0000256" key="2">
    <source>
        <dbReference type="ARBA" id="ARBA00004651"/>
    </source>
</evidence>
<dbReference type="Gene3D" id="3.30.565.10">
    <property type="entry name" value="Histidine kinase-like ATPase, C-terminal domain"/>
    <property type="match status" value="1"/>
</dbReference>
<dbReference type="Pfam" id="PF00512">
    <property type="entry name" value="HisKA"/>
    <property type="match status" value="1"/>
</dbReference>
<dbReference type="InterPro" id="IPR003594">
    <property type="entry name" value="HATPase_dom"/>
</dbReference>
<dbReference type="SMART" id="SM00073">
    <property type="entry name" value="HPT"/>
    <property type="match status" value="1"/>
</dbReference>
<dbReference type="AlphaFoldDB" id="A0A235F3C8"/>
<dbReference type="EMBL" id="NOIH01000002">
    <property type="protein sequence ID" value="OYD55760.1"/>
    <property type="molecule type" value="Genomic_DNA"/>
</dbReference>
<dbReference type="Gene3D" id="1.20.120.160">
    <property type="entry name" value="HPT domain"/>
    <property type="match status" value="1"/>
</dbReference>
<dbReference type="GO" id="GO:0000155">
    <property type="term" value="F:phosphorelay sensor kinase activity"/>
    <property type="evidence" value="ECO:0007669"/>
    <property type="project" value="InterPro"/>
</dbReference>
<evidence type="ECO:0000256" key="18">
    <source>
        <dbReference type="PROSITE-ProRule" id="PRU00169"/>
    </source>
</evidence>
<dbReference type="CDD" id="cd00082">
    <property type="entry name" value="HisKA"/>
    <property type="match status" value="1"/>
</dbReference>
<dbReference type="Pfam" id="PF00072">
    <property type="entry name" value="Response_reg"/>
    <property type="match status" value="2"/>
</dbReference>
<dbReference type="SMART" id="SM00304">
    <property type="entry name" value="HAMP"/>
    <property type="match status" value="1"/>
</dbReference>
<dbReference type="PROSITE" id="PS50110">
    <property type="entry name" value="RESPONSE_REGULATORY"/>
    <property type="match status" value="2"/>
</dbReference>
<evidence type="ECO:0000256" key="13">
    <source>
        <dbReference type="ARBA" id="ARBA00023136"/>
    </source>
</evidence>
<keyword evidence="13 21" id="KW-0472">Membrane</keyword>
<dbReference type="InterPro" id="IPR008207">
    <property type="entry name" value="Sig_transdc_His_kin_Hpt_dom"/>
</dbReference>
<keyword evidence="6" id="KW-0808">Transferase</keyword>
<evidence type="ECO:0000256" key="6">
    <source>
        <dbReference type="ARBA" id="ARBA00022679"/>
    </source>
</evidence>
<dbReference type="PRINTS" id="PR00344">
    <property type="entry name" value="BCTRLSENSOR"/>
</dbReference>
<evidence type="ECO:0000256" key="19">
    <source>
        <dbReference type="SAM" id="Coils"/>
    </source>
</evidence>
<keyword evidence="19" id="KW-0175">Coiled coil</keyword>
<protein>
    <recommendedName>
        <fullName evidence="16">Virulence sensor protein BvgS</fullName>
        <ecNumber evidence="3">2.7.13.3</ecNumber>
    </recommendedName>
</protein>
<keyword evidence="27" id="KW-1185">Reference proteome</keyword>
<dbReference type="Proteomes" id="UP000215181">
    <property type="component" value="Unassembled WGS sequence"/>
</dbReference>
<evidence type="ECO:0000256" key="9">
    <source>
        <dbReference type="ARBA" id="ARBA00022777"/>
    </source>
</evidence>
<dbReference type="InterPro" id="IPR011006">
    <property type="entry name" value="CheY-like_superfamily"/>
</dbReference>
<proteinExistence type="predicted"/>
<keyword evidence="4" id="KW-1003">Cell membrane</keyword>
<comment type="caution">
    <text evidence="26">The sequence shown here is derived from an EMBL/GenBank/DDBJ whole genome shotgun (WGS) entry which is preliminary data.</text>
</comment>
<feature type="modified residue" description="4-aspartylphosphate" evidence="18">
    <location>
        <position position="708"/>
    </location>
</feature>
<dbReference type="SMART" id="SM00387">
    <property type="entry name" value="HATPase_c"/>
    <property type="match status" value="1"/>
</dbReference>
<dbReference type="GO" id="GO:0005524">
    <property type="term" value="F:ATP binding"/>
    <property type="evidence" value="ECO:0007669"/>
    <property type="project" value="UniProtKB-KW"/>
</dbReference>
<evidence type="ECO:0000313" key="27">
    <source>
        <dbReference type="Proteomes" id="UP000215181"/>
    </source>
</evidence>
<dbReference type="Pfam" id="PF02518">
    <property type="entry name" value="HATPase_c"/>
    <property type="match status" value="1"/>
</dbReference>
<dbReference type="OrthoDB" id="8552871at2"/>
<dbReference type="InterPro" id="IPR036641">
    <property type="entry name" value="HPT_dom_sf"/>
</dbReference>
<dbReference type="CDD" id="cd00088">
    <property type="entry name" value="HPT"/>
    <property type="match status" value="1"/>
</dbReference>
<dbReference type="Pfam" id="PF00672">
    <property type="entry name" value="HAMP"/>
    <property type="match status" value="1"/>
</dbReference>
<keyword evidence="14" id="KW-0131">Cell cycle</keyword>
<feature type="transmembrane region" description="Helical" evidence="21">
    <location>
        <begin position="26"/>
        <end position="52"/>
    </location>
</feature>
<dbReference type="SMART" id="SM00448">
    <property type="entry name" value="REC"/>
    <property type="match status" value="2"/>
</dbReference>
<dbReference type="SMART" id="SM00388">
    <property type="entry name" value="HisKA"/>
    <property type="match status" value="1"/>
</dbReference>
<dbReference type="Pfam" id="PF17152">
    <property type="entry name" value="CHASE8"/>
    <property type="match status" value="1"/>
</dbReference>
<dbReference type="InterPro" id="IPR001789">
    <property type="entry name" value="Sig_transdc_resp-reg_receiver"/>
</dbReference>
<comment type="subcellular location">
    <subcellularLocation>
        <location evidence="2">Cell membrane</location>
        <topology evidence="2">Multi-pass membrane protein</topology>
    </subcellularLocation>
</comment>
<dbReference type="PROSITE" id="PS50894">
    <property type="entry name" value="HPT"/>
    <property type="match status" value="1"/>
</dbReference>
<keyword evidence="10" id="KW-0067">ATP-binding</keyword>
<dbReference type="CDD" id="cd17546">
    <property type="entry name" value="REC_hyHK_CKI1_RcsC-like"/>
    <property type="match status" value="2"/>
</dbReference>
<evidence type="ECO:0000313" key="26">
    <source>
        <dbReference type="EMBL" id="OYD55760.1"/>
    </source>
</evidence>
<dbReference type="PANTHER" id="PTHR45339:SF1">
    <property type="entry name" value="HYBRID SIGNAL TRANSDUCTION HISTIDINE KINASE J"/>
    <property type="match status" value="1"/>
</dbReference>
<evidence type="ECO:0000256" key="8">
    <source>
        <dbReference type="ARBA" id="ARBA00022741"/>
    </source>
</evidence>
<feature type="domain" description="HPt" evidence="25">
    <location>
        <begin position="823"/>
        <end position="922"/>
    </location>
</feature>
<name>A0A235F3C8_9RHOO</name>
<sequence length="922" mass="99700">MTPPAPQTPESPLPITLGKQMRRANLIALGLAVGLVAFILIIGNLVISALALESSTRTMARVLADNAAASLMFDDAESARSVLDTLQQSPDVLHAAIFDNDHALVAEYRRTGQAADQRRFTPLPAGETGRFTLSALRVAKPITQQGRTLGTLQLDVQLRPIYLQAASYAAITILAALLAMTVAATLLRRLNRSILWPLAGLTAQMERVAHDDYEARAERSHIVEIDALARGFNRMLEQIAERDTRLAQHTQELQQAKDAAEAASLAKSHFLATMSHEIRTPMNGVLGMTELLLASPLDREQRRFAEAVDSSGRHLLGIINDILDFSKIESGRLELEQVEFDLGELLEECVSMFTRPAEEKQLELVLDLPADTARRVRGDPFRIRQVIANLLNNAIKFTLQGEVVVRARLLAETPAGCRLKLRIEDTGIGIPQHAQQRIFEHFAQVDGSTTRRYGGTGLGLAICRRLVELMDGHIGVDSEPGKGSCFSIELTLPAGASAKPTEAGELAGLRVLVVDDNRTQREALRAQLQAWQMLVECADGGEHALAPLRQAAAGGTPFALVLIDLQMPGMDGMALAREIRSLTALSATPLVMMRTSHARAELREGGQALALTWLHKPVFRAELRQALLAALHPQTTVGMTSAAATEAAEAPSPAALTGRVLLAEDNPVNQHVARAMLTRLGLEVTVVGDGLAASEAAAQDAFDLILMDCHMPRMDGYEASGAIREREAGKRRIPIIALTANVMEGNRERCLEAGMDDYLAKPYSLDQLRAALARWIAIPADKADDDGPPSAAPPQPETARDAALPAIDRGFLAQFRELDPQGGMKLAGRIIGIYLGSSPELLANIEHALASGDGTAVHRAAHSLKSSSANVGAMTLHQLLIDLERAGKDGRLEEARTLFARAHDEYRRATAELLPLQAELAR</sequence>
<evidence type="ECO:0000259" key="25">
    <source>
        <dbReference type="PROSITE" id="PS50894"/>
    </source>
</evidence>
<feature type="coiled-coil region" evidence="19">
    <location>
        <begin position="239"/>
        <end position="266"/>
    </location>
</feature>
<dbReference type="FunFam" id="3.30.565.10:FF:000010">
    <property type="entry name" value="Sensor histidine kinase RcsC"/>
    <property type="match status" value="1"/>
</dbReference>
<feature type="transmembrane region" description="Helical" evidence="21">
    <location>
        <begin position="161"/>
        <end position="187"/>
    </location>
</feature>
<evidence type="ECO:0000256" key="16">
    <source>
        <dbReference type="ARBA" id="ARBA00070152"/>
    </source>
</evidence>
<keyword evidence="8" id="KW-0547">Nucleotide-binding</keyword>
<feature type="modified residue" description="4-aspartylphosphate" evidence="18">
    <location>
        <position position="564"/>
    </location>
</feature>
<dbReference type="InterPro" id="IPR004358">
    <property type="entry name" value="Sig_transdc_His_kin-like_C"/>
</dbReference>
<dbReference type="InterPro" id="IPR033417">
    <property type="entry name" value="CHASE8"/>
</dbReference>
<feature type="domain" description="Response regulatory" evidence="23">
    <location>
        <begin position="510"/>
        <end position="631"/>
    </location>
</feature>
<evidence type="ECO:0000256" key="21">
    <source>
        <dbReference type="SAM" id="Phobius"/>
    </source>
</evidence>
<evidence type="ECO:0000256" key="15">
    <source>
        <dbReference type="ARBA" id="ARBA00058004"/>
    </source>
</evidence>
<dbReference type="PROSITE" id="PS50885">
    <property type="entry name" value="HAMP"/>
    <property type="match status" value="1"/>
</dbReference>
<dbReference type="Gene3D" id="3.40.50.2300">
    <property type="match status" value="2"/>
</dbReference>
<dbReference type="CDD" id="cd16922">
    <property type="entry name" value="HATPase_EvgS-ArcB-TorS-like"/>
    <property type="match status" value="1"/>
</dbReference>
<feature type="domain" description="HAMP" evidence="24">
    <location>
        <begin position="192"/>
        <end position="244"/>
    </location>
</feature>
<dbReference type="SUPFAM" id="SSF55874">
    <property type="entry name" value="ATPase domain of HSP90 chaperone/DNA topoisomerase II/histidine kinase"/>
    <property type="match status" value="1"/>
</dbReference>
<feature type="modified residue" description="Phosphohistidine" evidence="17">
    <location>
        <position position="862"/>
    </location>
</feature>
<dbReference type="InterPro" id="IPR036097">
    <property type="entry name" value="HisK_dim/P_sf"/>
</dbReference>
<feature type="domain" description="Histidine kinase" evidence="22">
    <location>
        <begin position="273"/>
        <end position="494"/>
    </location>
</feature>
<dbReference type="EC" id="2.7.13.3" evidence="3"/>
<dbReference type="Gene3D" id="6.10.340.10">
    <property type="match status" value="1"/>
</dbReference>
<dbReference type="SUPFAM" id="SSF47226">
    <property type="entry name" value="Histidine-containing phosphotransfer domain, HPT domain"/>
    <property type="match status" value="1"/>
</dbReference>
<evidence type="ECO:0000256" key="12">
    <source>
        <dbReference type="ARBA" id="ARBA00023012"/>
    </source>
</evidence>
<feature type="domain" description="Response regulatory" evidence="23">
    <location>
        <begin position="659"/>
        <end position="776"/>
    </location>
</feature>
<evidence type="ECO:0000256" key="17">
    <source>
        <dbReference type="PROSITE-ProRule" id="PRU00110"/>
    </source>
</evidence>
<keyword evidence="7 21" id="KW-0812">Transmembrane</keyword>
<dbReference type="InterPro" id="IPR005467">
    <property type="entry name" value="His_kinase_dom"/>
</dbReference>
<dbReference type="SUPFAM" id="SSF158472">
    <property type="entry name" value="HAMP domain-like"/>
    <property type="match status" value="1"/>
</dbReference>
<dbReference type="InterPro" id="IPR003661">
    <property type="entry name" value="HisK_dim/P_dom"/>
</dbReference>
<evidence type="ECO:0000256" key="4">
    <source>
        <dbReference type="ARBA" id="ARBA00022475"/>
    </source>
</evidence>
<evidence type="ECO:0000256" key="20">
    <source>
        <dbReference type="SAM" id="MobiDB-lite"/>
    </source>
</evidence>
<evidence type="ECO:0000259" key="22">
    <source>
        <dbReference type="PROSITE" id="PS50109"/>
    </source>
</evidence>
<dbReference type="Pfam" id="PF01627">
    <property type="entry name" value="Hpt"/>
    <property type="match status" value="1"/>
</dbReference>
<keyword evidence="11 21" id="KW-1133">Transmembrane helix</keyword>
<dbReference type="PROSITE" id="PS50109">
    <property type="entry name" value="HIS_KIN"/>
    <property type="match status" value="1"/>
</dbReference>
<gene>
    <name evidence="26" type="ORF">CGK74_01015</name>
</gene>
<evidence type="ECO:0000256" key="11">
    <source>
        <dbReference type="ARBA" id="ARBA00022989"/>
    </source>
</evidence>
<evidence type="ECO:0000256" key="1">
    <source>
        <dbReference type="ARBA" id="ARBA00000085"/>
    </source>
</evidence>
<comment type="catalytic activity">
    <reaction evidence="1">
        <text>ATP + protein L-histidine = ADP + protein N-phospho-L-histidine.</text>
        <dbReference type="EC" id="2.7.13.3"/>
    </reaction>
</comment>
<dbReference type="RefSeq" id="WP_094266632.1">
    <property type="nucleotide sequence ID" value="NZ_NOIH01000002.1"/>
</dbReference>
<evidence type="ECO:0000256" key="10">
    <source>
        <dbReference type="ARBA" id="ARBA00022840"/>
    </source>
</evidence>
<evidence type="ECO:0000256" key="14">
    <source>
        <dbReference type="ARBA" id="ARBA00023306"/>
    </source>
</evidence>
<evidence type="ECO:0000256" key="5">
    <source>
        <dbReference type="ARBA" id="ARBA00022553"/>
    </source>
</evidence>
<dbReference type="SUPFAM" id="SSF47384">
    <property type="entry name" value="Homodimeric domain of signal transducing histidine kinase"/>
    <property type="match status" value="1"/>
</dbReference>